<feature type="compositionally biased region" description="Polar residues" evidence="7">
    <location>
        <begin position="1"/>
        <end position="16"/>
    </location>
</feature>
<gene>
    <name evidence="9" type="ORF">SPARVUS_LOCUS1056174</name>
</gene>
<feature type="non-terminal residue" evidence="9">
    <location>
        <position position="1"/>
    </location>
</feature>
<dbReference type="InterPro" id="IPR052076">
    <property type="entry name" value="TRP_cation_channel"/>
</dbReference>
<organism evidence="9 10">
    <name type="scientific">Staurois parvus</name>
    <dbReference type="NCBI Taxonomy" id="386267"/>
    <lineage>
        <taxon>Eukaryota</taxon>
        <taxon>Metazoa</taxon>
        <taxon>Chordata</taxon>
        <taxon>Craniata</taxon>
        <taxon>Vertebrata</taxon>
        <taxon>Euteleostomi</taxon>
        <taxon>Amphibia</taxon>
        <taxon>Batrachia</taxon>
        <taxon>Anura</taxon>
        <taxon>Neobatrachia</taxon>
        <taxon>Ranoidea</taxon>
        <taxon>Ranidae</taxon>
        <taxon>Staurois</taxon>
    </lineage>
</organism>
<keyword evidence="8" id="KW-0812">Transmembrane</keyword>
<feature type="region of interest" description="Disordered" evidence="7">
    <location>
        <begin position="1"/>
        <end position="21"/>
    </location>
</feature>
<name>A0ABN9AKP2_9NEOB</name>
<evidence type="ECO:0000256" key="6">
    <source>
        <dbReference type="ARBA" id="ARBA00023303"/>
    </source>
</evidence>
<comment type="caution">
    <text evidence="9">The sequence shown here is derived from an EMBL/GenBank/DDBJ whole genome shotgun (WGS) entry which is preliminary data.</text>
</comment>
<proteinExistence type="predicted"/>
<sequence>GSPSRNSTLNDSTSGPHSKPEPLQLVDSCFTRICMGIVMLMSIFGMFKEIIQMGQQKLGYLMDGSNVVDWTIHISSIIFVSSICMMSTHVSFWQWQAGAIAVFAS</sequence>
<keyword evidence="8" id="KW-1133">Transmembrane helix</keyword>
<feature type="transmembrane region" description="Helical" evidence="8">
    <location>
        <begin position="67"/>
        <end position="88"/>
    </location>
</feature>
<evidence type="ECO:0000256" key="7">
    <source>
        <dbReference type="SAM" id="MobiDB-lite"/>
    </source>
</evidence>
<keyword evidence="8" id="KW-0472">Membrane</keyword>
<evidence type="ECO:0000313" key="9">
    <source>
        <dbReference type="EMBL" id="CAI9536597.1"/>
    </source>
</evidence>
<evidence type="ECO:0000313" key="10">
    <source>
        <dbReference type="Proteomes" id="UP001162483"/>
    </source>
</evidence>
<evidence type="ECO:0000256" key="4">
    <source>
        <dbReference type="ARBA" id="ARBA00023065"/>
    </source>
</evidence>
<accession>A0ABN9AKP2</accession>
<protein>
    <submittedName>
        <fullName evidence="9">Uncharacterized protein</fullName>
    </submittedName>
</protein>
<dbReference type="PANTHER" id="PTHR47143:SF1">
    <property type="entry name" value="ION_TRANS DOMAIN-CONTAINING PROTEIN"/>
    <property type="match status" value="1"/>
</dbReference>
<dbReference type="EMBL" id="CATNWA010000341">
    <property type="protein sequence ID" value="CAI9536597.1"/>
    <property type="molecule type" value="Genomic_DNA"/>
</dbReference>
<evidence type="ECO:0000256" key="5">
    <source>
        <dbReference type="ARBA" id="ARBA00023180"/>
    </source>
</evidence>
<evidence type="ECO:0000256" key="3">
    <source>
        <dbReference type="ARBA" id="ARBA00023043"/>
    </source>
</evidence>
<keyword evidence="2" id="KW-0677">Repeat</keyword>
<keyword evidence="10" id="KW-1185">Reference proteome</keyword>
<keyword evidence="5" id="KW-0325">Glycoprotein</keyword>
<evidence type="ECO:0000256" key="1">
    <source>
        <dbReference type="ARBA" id="ARBA00022448"/>
    </source>
</evidence>
<keyword evidence="6" id="KW-0407">Ion channel</keyword>
<evidence type="ECO:0000256" key="2">
    <source>
        <dbReference type="ARBA" id="ARBA00022737"/>
    </source>
</evidence>
<feature type="non-terminal residue" evidence="9">
    <location>
        <position position="105"/>
    </location>
</feature>
<dbReference type="Proteomes" id="UP001162483">
    <property type="component" value="Unassembled WGS sequence"/>
</dbReference>
<keyword evidence="4" id="KW-0406">Ion transport</keyword>
<evidence type="ECO:0000256" key="8">
    <source>
        <dbReference type="SAM" id="Phobius"/>
    </source>
</evidence>
<feature type="transmembrane region" description="Helical" evidence="8">
    <location>
        <begin position="30"/>
        <end position="47"/>
    </location>
</feature>
<reference evidence="9" key="1">
    <citation type="submission" date="2023-05" db="EMBL/GenBank/DDBJ databases">
        <authorList>
            <person name="Stuckert A."/>
        </authorList>
    </citation>
    <scope>NUCLEOTIDE SEQUENCE</scope>
</reference>
<keyword evidence="1" id="KW-0813">Transport</keyword>
<keyword evidence="3" id="KW-0040">ANK repeat</keyword>
<dbReference type="PANTHER" id="PTHR47143">
    <property type="entry name" value="TRANSIENT RECEPTOR POTENTIAL CATION CHANNEL PROTEIN PAINLESS"/>
    <property type="match status" value="1"/>
</dbReference>